<dbReference type="EMBL" id="APMM01000030">
    <property type="protein sequence ID" value="ENN96028.1"/>
    <property type="molecule type" value="Genomic_DNA"/>
</dbReference>
<dbReference type="RefSeq" id="WP_004592012.1">
    <property type="nucleotide sequence ID" value="NZ_APMM01000030.1"/>
</dbReference>
<dbReference type="InterPro" id="IPR020935">
    <property type="entry name" value="PdiEstase_YfcE_CS"/>
</dbReference>
<evidence type="ECO:0000256" key="3">
    <source>
        <dbReference type="ARBA" id="ARBA00022801"/>
    </source>
</evidence>
<dbReference type="Pfam" id="PF12850">
    <property type="entry name" value="Metallophos_2"/>
    <property type="match status" value="1"/>
</dbReference>
<dbReference type="GO" id="GO:0046872">
    <property type="term" value="F:metal ion binding"/>
    <property type="evidence" value="ECO:0007669"/>
    <property type="project" value="UniProtKB-KW"/>
</dbReference>
<dbReference type="Gene3D" id="3.60.21.10">
    <property type="match status" value="1"/>
</dbReference>
<evidence type="ECO:0000313" key="7">
    <source>
        <dbReference type="Proteomes" id="UP000053695"/>
    </source>
</evidence>
<comment type="similarity">
    <text evidence="1 4">Belongs to the metallophosphoesterase superfamily. YfcE family.</text>
</comment>
<name>N6V167_9EURY</name>
<keyword evidence="7" id="KW-1185">Reference proteome</keyword>
<dbReference type="Proteomes" id="UP000053695">
    <property type="component" value="Unassembled WGS sequence"/>
</dbReference>
<proteinExistence type="inferred from homology"/>
<evidence type="ECO:0000256" key="1">
    <source>
        <dbReference type="ARBA" id="ARBA00008950"/>
    </source>
</evidence>
<dbReference type="NCBIfam" id="TIGR00040">
    <property type="entry name" value="yfcE"/>
    <property type="match status" value="1"/>
</dbReference>
<dbReference type="InterPro" id="IPR029052">
    <property type="entry name" value="Metallo-depent_PP-like"/>
</dbReference>
<dbReference type="AlphaFoldDB" id="N6V167"/>
<dbReference type="InterPro" id="IPR024654">
    <property type="entry name" value="Calcineurin-like_PHP_lpxH"/>
</dbReference>
<dbReference type="STRING" id="1069083.GCA_000371805_00977"/>
<dbReference type="EC" id="3.1.4.-" evidence="4"/>
<comment type="caution">
    <text evidence="6">The sequence shown here is derived from an EMBL/GenBank/DDBJ whole genome shotgun (WGS) entry which is preliminary data.</text>
</comment>
<gene>
    <name evidence="6" type="ORF">J422_04795</name>
</gene>
<dbReference type="PATRIC" id="fig|1069083.5.peg.938"/>
<evidence type="ECO:0000256" key="2">
    <source>
        <dbReference type="ARBA" id="ARBA00022723"/>
    </source>
</evidence>
<evidence type="ECO:0000313" key="6">
    <source>
        <dbReference type="EMBL" id="ENN96028.1"/>
    </source>
</evidence>
<dbReference type="PROSITE" id="PS01269">
    <property type="entry name" value="UPF0025"/>
    <property type="match status" value="1"/>
</dbReference>
<reference evidence="6 7" key="1">
    <citation type="journal article" date="2013" name="Genome Announc.">
        <title>Draft Genome Sequence of a Highly Flagellated, Fast-Swimming Archaeon, Methanocaldococcus villosus Strain KIN24-T80 (DSM 22612).</title>
        <authorList>
            <person name="Thennarasu S."/>
            <person name="Polireddy D."/>
            <person name="Antony A."/>
            <person name="Yada M.R."/>
            <person name="Algarawi S."/>
            <person name="Sivakumar N."/>
        </authorList>
    </citation>
    <scope>NUCLEOTIDE SEQUENCE [LARGE SCALE GENOMIC DNA]</scope>
    <source>
        <strain evidence="6 7">KIN24-T80</strain>
    </source>
</reference>
<dbReference type="OrthoDB" id="9959at2157"/>
<organism evidence="6 7">
    <name type="scientific">Methanocaldococcus villosus KIN24-T80</name>
    <dbReference type="NCBI Taxonomy" id="1069083"/>
    <lineage>
        <taxon>Archaea</taxon>
        <taxon>Methanobacteriati</taxon>
        <taxon>Methanobacteriota</taxon>
        <taxon>Methanomada group</taxon>
        <taxon>Methanococci</taxon>
        <taxon>Methanococcales</taxon>
        <taxon>Methanocaldococcaceae</taxon>
        <taxon>Methanocaldococcus</taxon>
    </lineage>
</organism>
<dbReference type="SUPFAM" id="SSF56300">
    <property type="entry name" value="Metallo-dependent phosphatases"/>
    <property type="match status" value="1"/>
</dbReference>
<keyword evidence="2 4" id="KW-0479">Metal-binding</keyword>
<accession>N6V167</accession>
<dbReference type="CDD" id="cd00841">
    <property type="entry name" value="MPP_YfcE"/>
    <property type="match status" value="1"/>
</dbReference>
<protein>
    <recommendedName>
        <fullName evidence="4">Phosphoesterase</fullName>
        <ecNumber evidence="4">3.1.4.-</ecNumber>
    </recommendedName>
</protein>
<dbReference type="InterPro" id="IPR053193">
    <property type="entry name" value="MetalloPDE_YfcE-like"/>
</dbReference>
<comment type="cofactor">
    <cofactor evidence="4">
        <name>a divalent metal cation</name>
        <dbReference type="ChEBI" id="CHEBI:60240"/>
    </cofactor>
</comment>
<dbReference type="InterPro" id="IPR041802">
    <property type="entry name" value="MPP_YfcE"/>
</dbReference>
<dbReference type="InterPro" id="IPR000979">
    <property type="entry name" value="Phosphodiesterase_MJ0936/Vps29"/>
</dbReference>
<evidence type="ECO:0000256" key="4">
    <source>
        <dbReference type="RuleBase" id="RU362039"/>
    </source>
</evidence>
<sequence length="165" mass="18933">MKIGIISDTHDNLVNIRKAIEEFKKEGIDLLIHCGDFVSLFVIKEFYNINCDIIAVYGNNDGEREKLKEMLKNINKNNTIADFQSVEIDGLKFFITHGHYQEILDLAIASKLYDVIIYGHTHERVFENIDNTLIINPGECCGYLTGEATIGILDTEKREYKEIFL</sequence>
<keyword evidence="3" id="KW-0378">Hydrolase</keyword>
<dbReference type="PANTHER" id="PTHR43165">
    <property type="entry name" value="METALLOPHOSPHOESTERASE"/>
    <property type="match status" value="1"/>
</dbReference>
<dbReference type="PANTHER" id="PTHR43165:SF1">
    <property type="entry name" value="PHOSPHODIESTERASE MJ0936"/>
    <property type="match status" value="1"/>
</dbReference>
<feature type="domain" description="Calcineurin-like phosphoesterase" evidence="5">
    <location>
        <begin position="1"/>
        <end position="157"/>
    </location>
</feature>
<evidence type="ECO:0000259" key="5">
    <source>
        <dbReference type="Pfam" id="PF12850"/>
    </source>
</evidence>
<dbReference type="GO" id="GO:0016787">
    <property type="term" value="F:hydrolase activity"/>
    <property type="evidence" value="ECO:0007669"/>
    <property type="project" value="UniProtKB-UniRule"/>
</dbReference>